<keyword evidence="1 11" id="KW-0813">Transport</keyword>
<evidence type="ECO:0000256" key="5">
    <source>
        <dbReference type="ARBA" id="ARBA00022741"/>
    </source>
</evidence>
<dbReference type="AlphaFoldDB" id="A0A934R7C3"/>
<keyword evidence="6 11" id="KW-0067">ATP-binding</keyword>
<comment type="similarity">
    <text evidence="11">Belongs to the KdpC family.</text>
</comment>
<evidence type="ECO:0000256" key="3">
    <source>
        <dbReference type="ARBA" id="ARBA00022538"/>
    </source>
</evidence>
<dbReference type="GO" id="GO:0005886">
    <property type="term" value="C:plasma membrane"/>
    <property type="evidence" value="ECO:0007669"/>
    <property type="project" value="UniProtKB-SubCell"/>
</dbReference>
<dbReference type="HAMAP" id="MF_00276">
    <property type="entry name" value="KdpC"/>
    <property type="match status" value="1"/>
</dbReference>
<feature type="transmembrane region" description="Helical" evidence="11">
    <location>
        <begin position="12"/>
        <end position="33"/>
    </location>
</feature>
<evidence type="ECO:0000256" key="11">
    <source>
        <dbReference type="HAMAP-Rule" id="MF_00276"/>
    </source>
</evidence>
<sequence>MKNLFSVIRPAVVSTLVFGVVCCGFYPLAVTGISKLAFAKKADGSLIVDGNGKVVGSELLGQNFSGAGYFHPRPSAAGAAGYDAAGSSGSNLGPTSRKLADQIKERVAAYRATNGLDGNAGVPADAVTASASGLDPHISPANAALQTDRVARARGLPVEKVRELVSANTDRATLGFLGEDGVNVVKLNLALNAISPSAP</sequence>
<keyword evidence="13" id="KW-1185">Reference proteome</keyword>
<reference evidence="12" key="1">
    <citation type="submission" date="2021-01" db="EMBL/GenBank/DDBJ databases">
        <title>Modified the classification status of verrucomicrobia.</title>
        <authorList>
            <person name="Feng X."/>
        </authorList>
    </citation>
    <scope>NUCLEOTIDE SEQUENCE</scope>
    <source>
        <strain evidence="12">JCM 18052</strain>
    </source>
</reference>
<evidence type="ECO:0000313" key="13">
    <source>
        <dbReference type="Proteomes" id="UP000600139"/>
    </source>
</evidence>
<dbReference type="InterPro" id="IPR003820">
    <property type="entry name" value="KdpC"/>
</dbReference>
<dbReference type="GO" id="GO:0008556">
    <property type="term" value="F:P-type potassium transmembrane transporter activity"/>
    <property type="evidence" value="ECO:0007669"/>
    <property type="project" value="InterPro"/>
</dbReference>
<dbReference type="EMBL" id="JAENIK010000013">
    <property type="protein sequence ID" value="MBK1818324.1"/>
    <property type="molecule type" value="Genomic_DNA"/>
</dbReference>
<protein>
    <recommendedName>
        <fullName evidence="11">Potassium-transporting ATPase KdpC subunit</fullName>
    </recommendedName>
    <alternativeName>
        <fullName evidence="11">ATP phosphohydrolase [potassium-transporting] C chain</fullName>
    </alternativeName>
    <alternativeName>
        <fullName evidence="11">Potassium-binding and translocating subunit C</fullName>
    </alternativeName>
    <alternativeName>
        <fullName evidence="11">Potassium-translocating ATPase C chain</fullName>
    </alternativeName>
</protein>
<accession>A0A934R7C3</accession>
<dbReference type="Pfam" id="PF02669">
    <property type="entry name" value="KdpC"/>
    <property type="match status" value="1"/>
</dbReference>
<keyword evidence="3 11" id="KW-0633">Potassium transport</keyword>
<proteinExistence type="inferred from homology"/>
<name>A0A934R7C3_9BACT</name>
<dbReference type="RefSeq" id="WP_200353271.1">
    <property type="nucleotide sequence ID" value="NZ_BAABHZ010000002.1"/>
</dbReference>
<dbReference type="NCBIfam" id="NF001454">
    <property type="entry name" value="PRK00315.1"/>
    <property type="match status" value="1"/>
</dbReference>
<dbReference type="NCBIfam" id="TIGR00681">
    <property type="entry name" value="kdpC"/>
    <property type="match status" value="1"/>
</dbReference>
<dbReference type="GO" id="GO:0005524">
    <property type="term" value="F:ATP binding"/>
    <property type="evidence" value="ECO:0007669"/>
    <property type="project" value="UniProtKB-UniRule"/>
</dbReference>
<dbReference type="PANTHER" id="PTHR30042">
    <property type="entry name" value="POTASSIUM-TRANSPORTING ATPASE C CHAIN"/>
    <property type="match status" value="1"/>
</dbReference>
<evidence type="ECO:0000256" key="7">
    <source>
        <dbReference type="ARBA" id="ARBA00022958"/>
    </source>
</evidence>
<comment type="function">
    <text evidence="11">Part of the high-affinity ATP-driven potassium transport (or Kdp) system, which catalyzes the hydrolysis of ATP coupled with the electrogenic transport of potassium into the cytoplasm. This subunit acts as a catalytic chaperone that increases the ATP-binding affinity of the ATP-hydrolyzing subunit KdpB by the formation of a transient KdpB/KdpC/ATP ternary complex.</text>
</comment>
<keyword evidence="9 11" id="KW-0406">Ion transport</keyword>
<evidence type="ECO:0000256" key="4">
    <source>
        <dbReference type="ARBA" id="ARBA00022692"/>
    </source>
</evidence>
<keyword evidence="4 11" id="KW-0812">Transmembrane</keyword>
<evidence type="ECO:0000256" key="9">
    <source>
        <dbReference type="ARBA" id="ARBA00023065"/>
    </source>
</evidence>
<keyword evidence="8 11" id="KW-1133">Transmembrane helix</keyword>
<keyword evidence="2 11" id="KW-1003">Cell membrane</keyword>
<comment type="subunit">
    <text evidence="11">The system is composed of three essential subunits: KdpA, KdpB and KdpC.</text>
</comment>
<evidence type="ECO:0000256" key="6">
    <source>
        <dbReference type="ARBA" id="ARBA00022840"/>
    </source>
</evidence>
<gene>
    <name evidence="11 12" type="primary">kdpC</name>
    <name evidence="12" type="ORF">JIN84_22075</name>
</gene>
<evidence type="ECO:0000256" key="8">
    <source>
        <dbReference type="ARBA" id="ARBA00022989"/>
    </source>
</evidence>
<dbReference type="PIRSF" id="PIRSF001296">
    <property type="entry name" value="K_ATPase_KdpC"/>
    <property type="match status" value="1"/>
</dbReference>
<evidence type="ECO:0000256" key="2">
    <source>
        <dbReference type="ARBA" id="ARBA00022475"/>
    </source>
</evidence>
<evidence type="ECO:0000256" key="10">
    <source>
        <dbReference type="ARBA" id="ARBA00023136"/>
    </source>
</evidence>
<comment type="subcellular location">
    <subcellularLocation>
        <location evidence="11">Cell membrane</location>
        <topology evidence="11">Single-pass membrane protein</topology>
    </subcellularLocation>
</comment>
<comment type="caution">
    <text evidence="12">The sequence shown here is derived from an EMBL/GenBank/DDBJ whole genome shotgun (WGS) entry which is preliminary data.</text>
</comment>
<dbReference type="Proteomes" id="UP000600139">
    <property type="component" value="Unassembled WGS sequence"/>
</dbReference>
<keyword evidence="10 11" id="KW-0472">Membrane</keyword>
<organism evidence="12 13">
    <name type="scientific">Luteolibacter yonseiensis</name>
    <dbReference type="NCBI Taxonomy" id="1144680"/>
    <lineage>
        <taxon>Bacteria</taxon>
        <taxon>Pseudomonadati</taxon>
        <taxon>Verrucomicrobiota</taxon>
        <taxon>Verrucomicrobiia</taxon>
        <taxon>Verrucomicrobiales</taxon>
        <taxon>Verrucomicrobiaceae</taxon>
        <taxon>Luteolibacter</taxon>
    </lineage>
</organism>
<evidence type="ECO:0000313" key="12">
    <source>
        <dbReference type="EMBL" id="MBK1818324.1"/>
    </source>
</evidence>
<keyword evidence="5 11" id="KW-0547">Nucleotide-binding</keyword>
<dbReference type="PANTHER" id="PTHR30042:SF2">
    <property type="entry name" value="POTASSIUM-TRANSPORTING ATPASE KDPC SUBUNIT"/>
    <property type="match status" value="1"/>
</dbReference>
<keyword evidence="7 11" id="KW-0630">Potassium</keyword>
<evidence type="ECO:0000256" key="1">
    <source>
        <dbReference type="ARBA" id="ARBA00022448"/>
    </source>
</evidence>